<dbReference type="Proteomes" id="UP001209878">
    <property type="component" value="Unassembled WGS sequence"/>
</dbReference>
<evidence type="ECO:0000313" key="2">
    <source>
        <dbReference type="EMBL" id="KAK2143572.1"/>
    </source>
</evidence>
<protein>
    <submittedName>
        <fullName evidence="1">Uncharacterized protein</fullName>
    </submittedName>
</protein>
<evidence type="ECO:0000313" key="1">
    <source>
        <dbReference type="EMBL" id="KAK2143571.1"/>
    </source>
</evidence>
<dbReference type="EMBL" id="JAODUO010000403">
    <property type="protein sequence ID" value="KAK2181292.1"/>
    <property type="molecule type" value="Genomic_DNA"/>
</dbReference>
<accession>A0AAD9IZP4</accession>
<dbReference type="EMBL" id="JAODUO010004478">
    <property type="protein sequence ID" value="KAK2143572.1"/>
    <property type="molecule type" value="Genomic_DNA"/>
</dbReference>
<name>A0AAD9IZP4_RIDPI</name>
<proteinExistence type="predicted"/>
<gene>
    <name evidence="3" type="ORF">NP493_402g02026</name>
    <name evidence="2" type="ORF">NP493_4496g00004</name>
    <name evidence="1" type="ORF">NP493_4496g00005</name>
</gene>
<evidence type="ECO:0000313" key="4">
    <source>
        <dbReference type="Proteomes" id="UP001209878"/>
    </source>
</evidence>
<comment type="caution">
    <text evidence="1">The sequence shown here is derived from an EMBL/GenBank/DDBJ whole genome shotgun (WGS) entry which is preliminary data.</text>
</comment>
<dbReference type="AlphaFoldDB" id="A0AAD9IZP4"/>
<sequence length="100" mass="10762">MIVSACGDRLPLTSVDSAGHETRPAVFPGRACLTQACNSCLPWTDRVVTLAAVGDCLLLSSQPRSLSRISWPADRIGIVCLIWSLGVVTGHSEHRKILHL</sequence>
<organism evidence="1 4">
    <name type="scientific">Ridgeia piscesae</name>
    <name type="common">Tubeworm</name>
    <dbReference type="NCBI Taxonomy" id="27915"/>
    <lineage>
        <taxon>Eukaryota</taxon>
        <taxon>Metazoa</taxon>
        <taxon>Spiralia</taxon>
        <taxon>Lophotrochozoa</taxon>
        <taxon>Annelida</taxon>
        <taxon>Polychaeta</taxon>
        <taxon>Sedentaria</taxon>
        <taxon>Canalipalpata</taxon>
        <taxon>Sabellida</taxon>
        <taxon>Siboglinidae</taxon>
        <taxon>Ridgeia</taxon>
    </lineage>
</organism>
<keyword evidence="4" id="KW-1185">Reference proteome</keyword>
<evidence type="ECO:0000313" key="3">
    <source>
        <dbReference type="EMBL" id="KAK2181292.1"/>
    </source>
</evidence>
<dbReference type="EMBL" id="JAODUO010004478">
    <property type="protein sequence ID" value="KAK2143571.1"/>
    <property type="molecule type" value="Genomic_DNA"/>
</dbReference>
<reference evidence="1" key="1">
    <citation type="journal article" date="2023" name="Mol. Biol. Evol.">
        <title>Third-Generation Sequencing Reveals the Adaptive Role of the Epigenome in Three Deep-Sea Polychaetes.</title>
        <authorList>
            <person name="Perez M."/>
            <person name="Aroh O."/>
            <person name="Sun Y."/>
            <person name="Lan Y."/>
            <person name="Juniper S.K."/>
            <person name="Young C.R."/>
            <person name="Angers B."/>
            <person name="Qian P.Y."/>
        </authorList>
    </citation>
    <scope>NUCLEOTIDE SEQUENCE</scope>
    <source>
        <strain evidence="1">R07B-5</strain>
    </source>
</reference>